<reference evidence="2 3" key="1">
    <citation type="submission" date="2022-08" db="EMBL/GenBank/DDBJ databases">
        <title>Reclassification of Massilia species as members of the genera Telluria, Duganella, Pseudoduganella, Mokoshia gen. nov. and Zemynaea gen. nov. using orthogonal and non-orthogonal genome-based approaches.</title>
        <authorList>
            <person name="Bowman J.P."/>
        </authorList>
    </citation>
    <scope>NUCLEOTIDE SEQUENCE [LARGE SCALE GENOMIC DNA]</scope>
    <source>
        <strain evidence="2 3">JCM 31606</strain>
    </source>
</reference>
<accession>A0ABT2CZ73</accession>
<dbReference type="Proteomes" id="UP001204621">
    <property type="component" value="Unassembled WGS sequence"/>
</dbReference>
<comment type="caution">
    <text evidence="2">The sequence shown here is derived from an EMBL/GenBank/DDBJ whole genome shotgun (WGS) entry which is preliminary data.</text>
</comment>
<evidence type="ECO:0000259" key="1">
    <source>
        <dbReference type="Pfam" id="PF08896"/>
    </source>
</evidence>
<dbReference type="InterPro" id="IPR014992">
    <property type="entry name" value="DUF1842"/>
</dbReference>
<evidence type="ECO:0000313" key="3">
    <source>
        <dbReference type="Proteomes" id="UP001204621"/>
    </source>
</evidence>
<sequence>MHTLGTYLVNGECGNEGVAGAPMLTFSLLVVSGSGKVSGHAMITQAIAPPHGEKIINNVTGQIHAAGYGPVTKLVALEGTYFETLQPPAIGTLEVPFTAHFAIDDAWNGRGGFECGNSRAENVPVKTVAR</sequence>
<gene>
    <name evidence="2" type="ORF">NX778_14505</name>
</gene>
<protein>
    <submittedName>
        <fullName evidence="2">DUF1842 domain-containing protein</fullName>
    </submittedName>
</protein>
<dbReference type="Pfam" id="PF08896">
    <property type="entry name" value="DUF1842"/>
    <property type="match status" value="1"/>
</dbReference>
<name>A0ABT2CZ73_9BURK</name>
<evidence type="ECO:0000313" key="2">
    <source>
        <dbReference type="EMBL" id="MCS0659279.1"/>
    </source>
</evidence>
<dbReference type="RefSeq" id="WP_258812462.1">
    <property type="nucleotide sequence ID" value="NZ_JANUGU010000004.1"/>
</dbReference>
<organism evidence="2 3">
    <name type="scientific">Massilia terrae</name>
    <dbReference type="NCBI Taxonomy" id="1811224"/>
    <lineage>
        <taxon>Bacteria</taxon>
        <taxon>Pseudomonadati</taxon>
        <taxon>Pseudomonadota</taxon>
        <taxon>Betaproteobacteria</taxon>
        <taxon>Burkholderiales</taxon>
        <taxon>Oxalobacteraceae</taxon>
        <taxon>Telluria group</taxon>
        <taxon>Massilia</taxon>
    </lineage>
</organism>
<keyword evidence="3" id="KW-1185">Reference proteome</keyword>
<dbReference type="EMBL" id="JANUGU010000004">
    <property type="protein sequence ID" value="MCS0659279.1"/>
    <property type="molecule type" value="Genomic_DNA"/>
</dbReference>
<feature type="domain" description="DUF1842" evidence="1">
    <location>
        <begin position="5"/>
        <end position="114"/>
    </location>
</feature>
<proteinExistence type="predicted"/>